<name>A0A7W6LX93_9SPHN</name>
<feature type="non-terminal residue" evidence="1">
    <location>
        <position position="25"/>
    </location>
</feature>
<gene>
    <name evidence="1" type="ORF">GGQ90_005933</name>
</gene>
<evidence type="ECO:0000313" key="2">
    <source>
        <dbReference type="Proteomes" id="UP000590524"/>
    </source>
</evidence>
<dbReference type="Proteomes" id="UP000590524">
    <property type="component" value="Unassembled WGS sequence"/>
</dbReference>
<dbReference type="EMBL" id="JACIEU010000091">
    <property type="protein sequence ID" value="MBB4152109.1"/>
    <property type="molecule type" value="Genomic_DNA"/>
</dbReference>
<accession>A0A7W6LX93</accession>
<proteinExistence type="predicted"/>
<sequence>MGGACPTHAIASIYTGNYTTSADAN</sequence>
<evidence type="ECO:0000313" key="1">
    <source>
        <dbReference type="EMBL" id="MBB4152109.1"/>
    </source>
</evidence>
<comment type="caution">
    <text evidence="1">The sequence shown here is derived from an EMBL/GenBank/DDBJ whole genome shotgun (WGS) entry which is preliminary data.</text>
</comment>
<keyword evidence="2" id="KW-1185">Reference proteome</keyword>
<dbReference type="AlphaFoldDB" id="A0A7W6LX93"/>
<protein>
    <submittedName>
        <fullName evidence="1">Uncharacterized protein</fullName>
    </submittedName>
</protein>
<reference evidence="1 2" key="1">
    <citation type="submission" date="2020-08" db="EMBL/GenBank/DDBJ databases">
        <title>Genomic Encyclopedia of Type Strains, Phase IV (KMG-IV): sequencing the most valuable type-strain genomes for metagenomic binning, comparative biology and taxonomic classification.</title>
        <authorList>
            <person name="Goeker M."/>
        </authorList>
    </citation>
    <scope>NUCLEOTIDE SEQUENCE [LARGE SCALE GENOMIC DNA]</scope>
    <source>
        <strain evidence="1 2">DSM 19371</strain>
    </source>
</reference>
<organism evidence="1 2">
    <name type="scientific">Sphingobium scionense</name>
    <dbReference type="NCBI Taxonomy" id="1404341"/>
    <lineage>
        <taxon>Bacteria</taxon>
        <taxon>Pseudomonadati</taxon>
        <taxon>Pseudomonadota</taxon>
        <taxon>Alphaproteobacteria</taxon>
        <taxon>Sphingomonadales</taxon>
        <taxon>Sphingomonadaceae</taxon>
        <taxon>Sphingobium</taxon>
    </lineage>
</organism>